<proteinExistence type="predicted"/>
<evidence type="ECO:0000313" key="4">
    <source>
        <dbReference type="Proteomes" id="UP000295097"/>
    </source>
</evidence>
<dbReference type="RefSeq" id="WP_132309623.1">
    <property type="nucleotide sequence ID" value="NZ_SMAR01000006.1"/>
</dbReference>
<evidence type="ECO:0000256" key="1">
    <source>
        <dbReference type="SAM" id="MobiDB-lite"/>
    </source>
</evidence>
<dbReference type="EMBL" id="SMAR01000006">
    <property type="protein sequence ID" value="TCT41844.1"/>
    <property type="molecule type" value="Genomic_DNA"/>
</dbReference>
<feature type="chain" id="PRO_5020297423" evidence="2">
    <location>
        <begin position="26"/>
        <end position="349"/>
    </location>
</feature>
<name>A0A4V2V4R6_9HYPH</name>
<dbReference type="AlphaFoldDB" id="A0A4V2V4R6"/>
<keyword evidence="4" id="KW-1185">Reference proteome</keyword>
<evidence type="ECO:0000313" key="3">
    <source>
        <dbReference type="EMBL" id="TCT41844.1"/>
    </source>
</evidence>
<dbReference type="OrthoDB" id="7822918at2"/>
<sequence length="349" mass="37450">MTMTTFSRVFMTFATFLIVSQAAGAAPVCEGEYMSAVTGASPPVQGKVTGVPNPYREQPVRIDVKDCGRTLVIHGDGAIPLKQSANDPTHYVGSHQGAPAVFDVWSPDRLTGQILVPGSDGGVIFEMTLVEGHTPDMEGCGNPEQTNTKSDDDRLTVDPALRSEVISIVADELGVPRDQAGRYISALRSVAKTRQSDEGITEIMPGEPGCPIELTGVKTCKVFPPDTTTVVEVNLLLDEDGRLLPVTTEGSATRRVRVDDPGATTDFCAPDAPETKLPEAERRLRFKFFAIDEDGINDVQAGLFDADTDIFKKAHYAEGKYKGSRGRSEAAGEAYRAIGSPVTGRHKLP</sequence>
<dbReference type="Proteomes" id="UP000295097">
    <property type="component" value="Unassembled WGS sequence"/>
</dbReference>
<feature type="signal peptide" evidence="2">
    <location>
        <begin position="1"/>
        <end position="25"/>
    </location>
</feature>
<accession>A0A4V2V4R6</accession>
<keyword evidence="2" id="KW-0732">Signal</keyword>
<feature type="region of interest" description="Disordered" evidence="1">
    <location>
        <begin position="325"/>
        <end position="349"/>
    </location>
</feature>
<evidence type="ECO:0000256" key="2">
    <source>
        <dbReference type="SAM" id="SignalP"/>
    </source>
</evidence>
<comment type="caution">
    <text evidence="3">The sequence shown here is derived from an EMBL/GenBank/DDBJ whole genome shotgun (WGS) entry which is preliminary data.</text>
</comment>
<gene>
    <name evidence="3" type="ORF">EDC90_1006102</name>
</gene>
<reference evidence="3 4" key="1">
    <citation type="submission" date="2019-03" db="EMBL/GenBank/DDBJ databases">
        <title>Freshwater and sediment microbial communities from various areas in North America, analyzing microbe dynamics in response to fracking.</title>
        <authorList>
            <person name="Lamendella R."/>
        </authorList>
    </citation>
    <scope>NUCLEOTIDE SEQUENCE [LARGE SCALE GENOMIC DNA]</scope>
    <source>
        <strain evidence="3 4">175.2</strain>
    </source>
</reference>
<organism evidence="3 4">
    <name type="scientific">Martelella mediterranea</name>
    <dbReference type="NCBI Taxonomy" id="293089"/>
    <lineage>
        <taxon>Bacteria</taxon>
        <taxon>Pseudomonadati</taxon>
        <taxon>Pseudomonadota</taxon>
        <taxon>Alphaproteobacteria</taxon>
        <taxon>Hyphomicrobiales</taxon>
        <taxon>Aurantimonadaceae</taxon>
        <taxon>Martelella</taxon>
    </lineage>
</organism>
<protein>
    <submittedName>
        <fullName evidence="3">Uncharacterized protein</fullName>
    </submittedName>
</protein>